<dbReference type="GO" id="GO:0006281">
    <property type="term" value="P:DNA repair"/>
    <property type="evidence" value="ECO:0007669"/>
    <property type="project" value="UniProtKB-KW"/>
</dbReference>
<dbReference type="GO" id="GO:0016787">
    <property type="term" value="F:hydrolase activity"/>
    <property type="evidence" value="ECO:0007669"/>
    <property type="project" value="UniProtKB-KW"/>
</dbReference>
<evidence type="ECO:0000259" key="8">
    <source>
        <dbReference type="Pfam" id="PF12705"/>
    </source>
</evidence>
<keyword evidence="2" id="KW-0227">DNA damage</keyword>
<feature type="domain" description="PD-(D/E)XK endonuclease-like" evidence="8">
    <location>
        <begin position="72"/>
        <end position="207"/>
    </location>
</feature>
<evidence type="ECO:0000256" key="5">
    <source>
        <dbReference type="ARBA" id="ARBA00022840"/>
    </source>
</evidence>
<keyword evidence="5" id="KW-0067">ATP-binding</keyword>
<dbReference type="RefSeq" id="WP_011916988.1">
    <property type="nucleotide sequence ID" value="NC_009437.1"/>
</dbReference>
<dbReference type="KEGG" id="csc:Csac_1452"/>
<evidence type="ECO:0000256" key="1">
    <source>
        <dbReference type="ARBA" id="ARBA00022741"/>
    </source>
</evidence>
<dbReference type="OrthoDB" id="5413799at2"/>
<dbReference type="AlphaFoldDB" id="A4XJG7"/>
<organism evidence="9 10">
    <name type="scientific">Caldicellulosiruptor saccharolyticus (strain ATCC 43494 / DSM 8903 / Tp8T 6331)</name>
    <dbReference type="NCBI Taxonomy" id="351627"/>
    <lineage>
        <taxon>Bacteria</taxon>
        <taxon>Bacillati</taxon>
        <taxon>Bacillota</taxon>
        <taxon>Bacillota incertae sedis</taxon>
        <taxon>Caldicellulosiruptorales</taxon>
        <taxon>Caldicellulosiruptoraceae</taxon>
        <taxon>Caldicellulosiruptor</taxon>
    </lineage>
</organism>
<protein>
    <recommendedName>
        <fullName evidence="8">PD-(D/E)XK endonuclease-like domain-containing protein</fullName>
    </recommendedName>
</protein>
<dbReference type="InterPro" id="IPR011604">
    <property type="entry name" value="PDDEXK-like_dom_sf"/>
</dbReference>
<dbReference type="EMBL" id="CP000679">
    <property type="protein sequence ID" value="ABP67052.1"/>
    <property type="molecule type" value="Genomic_DNA"/>
</dbReference>
<reference evidence="9 10" key="1">
    <citation type="journal article" date="2008" name="Appl. Environ. Microbiol.">
        <title>Hydrogenomics of the extremely thermophilic bacterium Caldicellulosiruptor saccharolyticus.</title>
        <authorList>
            <person name="van de Werken H.J."/>
            <person name="Verhaart M.R."/>
            <person name="VanFossen A.L."/>
            <person name="Willquist K."/>
            <person name="Lewis D.L."/>
            <person name="Nichols J.D."/>
            <person name="Goorissen H.P."/>
            <person name="Mongodin E.F."/>
            <person name="Nelson K.E."/>
            <person name="van Niel E.W."/>
            <person name="Stams A.J."/>
            <person name="Ward D.E."/>
            <person name="de Vos W.M."/>
            <person name="van der Oost J."/>
            <person name="Kelly R.M."/>
            <person name="Kengen S.W."/>
        </authorList>
    </citation>
    <scope>NUCLEOTIDE SEQUENCE [LARGE SCALE GENOMIC DNA]</scope>
    <source>
        <strain evidence="10">ATCC 43494 / DSM 8903 / Tp8T 6331</strain>
    </source>
</reference>
<accession>A4XJG7</accession>
<keyword evidence="6" id="KW-0238">DNA-binding</keyword>
<dbReference type="Pfam" id="PF12705">
    <property type="entry name" value="PDDEXK_1"/>
    <property type="match status" value="2"/>
</dbReference>
<dbReference type="HOGENOM" id="CLU_865172_0_0_9"/>
<dbReference type="eggNOG" id="COG1468">
    <property type="taxonomic scope" value="Bacteria"/>
</dbReference>
<proteinExistence type="predicted"/>
<name>A4XJG7_CALS8</name>
<keyword evidence="4" id="KW-0347">Helicase</keyword>
<gene>
    <name evidence="9" type="ordered locus">Csac_1452</name>
</gene>
<dbReference type="Proteomes" id="UP000000256">
    <property type="component" value="Chromosome"/>
</dbReference>
<dbReference type="InterPro" id="IPR038726">
    <property type="entry name" value="PDDEXK_AddAB-type"/>
</dbReference>
<dbReference type="GO" id="GO:0004386">
    <property type="term" value="F:helicase activity"/>
    <property type="evidence" value="ECO:0007669"/>
    <property type="project" value="UniProtKB-KW"/>
</dbReference>
<evidence type="ECO:0000313" key="9">
    <source>
        <dbReference type="EMBL" id="ABP67052.1"/>
    </source>
</evidence>
<dbReference type="GO" id="GO:0003677">
    <property type="term" value="F:DNA binding"/>
    <property type="evidence" value="ECO:0007669"/>
    <property type="project" value="UniProtKB-KW"/>
</dbReference>
<dbReference type="Gene3D" id="3.90.320.10">
    <property type="match status" value="1"/>
</dbReference>
<keyword evidence="10" id="KW-1185">Reference proteome</keyword>
<evidence type="ECO:0000256" key="3">
    <source>
        <dbReference type="ARBA" id="ARBA00022801"/>
    </source>
</evidence>
<evidence type="ECO:0000256" key="2">
    <source>
        <dbReference type="ARBA" id="ARBA00022763"/>
    </source>
</evidence>
<keyword evidence="1" id="KW-0547">Nucleotide-binding</keyword>
<evidence type="ECO:0000256" key="6">
    <source>
        <dbReference type="ARBA" id="ARBA00023125"/>
    </source>
</evidence>
<sequence length="321" mass="37523">MVELDVMKGSYSKLQLFERCQRAFYFKYVKNMEYTTPAMEFGKIIHEELAKFLTTGAEGKNVKQFITPKVRRYVGVNPEYVELELKFNLPSGTEYTAVIDLFENNTAKVLDWKTGWQKEADIRQLYIYAYALKKNGVKPEKLSFFYLRFDKEDEFAMSTDKLNETIDWMDRIEDSMNEKLFLYSSEGEEEFEKNYSSCKGCPYAKLCLGEDIASKEKAIEIAMYIDELEAKLNAAREALKIYLEQTGEELITDSGVWRLTPVNSFSFDTRKVWKYIKSLGKDPIEFANFTLTSLKKLKISEDILEQLGERNVTYQLRKTKE</sequence>
<dbReference type="GO" id="GO:0005524">
    <property type="term" value="F:ATP binding"/>
    <property type="evidence" value="ECO:0007669"/>
    <property type="project" value="UniProtKB-KW"/>
</dbReference>
<evidence type="ECO:0000256" key="7">
    <source>
        <dbReference type="ARBA" id="ARBA00023204"/>
    </source>
</evidence>
<dbReference type="STRING" id="351627.Csac_1452"/>
<keyword evidence="3" id="KW-0378">Hydrolase</keyword>
<evidence type="ECO:0000256" key="4">
    <source>
        <dbReference type="ARBA" id="ARBA00022806"/>
    </source>
</evidence>
<evidence type="ECO:0000313" key="10">
    <source>
        <dbReference type="Proteomes" id="UP000000256"/>
    </source>
</evidence>
<feature type="domain" description="PD-(D/E)XK endonuclease-like" evidence="8">
    <location>
        <begin position="10"/>
        <end position="55"/>
    </location>
</feature>
<keyword evidence="7" id="KW-0234">DNA repair</keyword>